<dbReference type="GO" id="GO:0006508">
    <property type="term" value="P:proteolysis"/>
    <property type="evidence" value="ECO:0007669"/>
    <property type="project" value="InterPro"/>
</dbReference>
<dbReference type="Proteomes" id="UP000472271">
    <property type="component" value="Chromosome 17"/>
</dbReference>
<comment type="similarity">
    <text evidence="1 3">Belongs to the peptidase C14A family.</text>
</comment>
<name>A0A673ARG7_9TELE</name>
<evidence type="ECO:0000256" key="1">
    <source>
        <dbReference type="ARBA" id="ARBA00010134"/>
    </source>
</evidence>
<dbReference type="Pfam" id="PF00656">
    <property type="entry name" value="Peptidase_C14"/>
    <property type="match status" value="1"/>
</dbReference>
<dbReference type="InterPro" id="IPR001315">
    <property type="entry name" value="CARD"/>
</dbReference>
<dbReference type="PROSITE" id="PS50209">
    <property type="entry name" value="CARD"/>
    <property type="match status" value="1"/>
</dbReference>
<dbReference type="PROSITE" id="PS50208">
    <property type="entry name" value="CASPASE_P20"/>
    <property type="match status" value="1"/>
</dbReference>
<dbReference type="InParanoid" id="A0A673ARG7"/>
<proteinExistence type="inferred from homology"/>
<evidence type="ECO:0000256" key="2">
    <source>
        <dbReference type="ARBA" id="ARBA00022703"/>
    </source>
</evidence>
<keyword evidence="8" id="KW-1185">Reference proteome</keyword>
<dbReference type="InterPro" id="IPR002138">
    <property type="entry name" value="Pept_C14_p10"/>
</dbReference>
<dbReference type="CDD" id="cd01671">
    <property type="entry name" value="CARD"/>
    <property type="match status" value="1"/>
</dbReference>
<evidence type="ECO:0000259" key="6">
    <source>
        <dbReference type="PROSITE" id="PS50209"/>
    </source>
</evidence>
<sequence>MSAKDTLRHNKTAIQLILSADQQLILDKVYEKELITEREYRIIKSINKDSSERTVIEIVDKIMEKGEARCRDFLDLLKTDEMIKETYPDLQGMELNYTLHPQRPSQESSSAGNRGILTFNLMCVCFVTVALTEVFTRLGFKVDVEKDLTADEIRTKVQNLGRENFVVCVLSSGEEGVVYGSDECMVSLRDLRWPFAADRAPTLAGKPKLFFIQACQGDGYQRGALPCSPQPRQGEFSLPQPETTTQRLLEEDASVHVLCETLASEADFLMGMATLPGYKSFRNTTTGSVYIQELCRQLMRSAGSSEMDDILTILTRVNREVNKLNLLTYKQMPQPYYTLTKRLVLKFVC</sequence>
<dbReference type="GO" id="GO:0004197">
    <property type="term" value="F:cysteine-type endopeptidase activity"/>
    <property type="evidence" value="ECO:0007669"/>
    <property type="project" value="InterPro"/>
</dbReference>
<evidence type="ECO:0000259" key="4">
    <source>
        <dbReference type="PROSITE" id="PS50207"/>
    </source>
</evidence>
<reference evidence="7" key="2">
    <citation type="submission" date="2025-08" db="UniProtKB">
        <authorList>
            <consortium name="Ensembl"/>
        </authorList>
    </citation>
    <scope>IDENTIFICATION</scope>
</reference>
<dbReference type="GO" id="GO:0042981">
    <property type="term" value="P:regulation of apoptotic process"/>
    <property type="evidence" value="ECO:0007669"/>
    <property type="project" value="InterPro"/>
</dbReference>
<reference evidence="7" key="3">
    <citation type="submission" date="2025-09" db="UniProtKB">
        <authorList>
            <consortium name="Ensembl"/>
        </authorList>
    </citation>
    <scope>IDENTIFICATION</scope>
</reference>
<reference evidence="7" key="1">
    <citation type="submission" date="2019-06" db="EMBL/GenBank/DDBJ databases">
        <authorList>
            <consortium name="Wellcome Sanger Institute Data Sharing"/>
        </authorList>
    </citation>
    <scope>NUCLEOTIDE SEQUENCE [LARGE SCALE GENOMIC DNA]</scope>
</reference>
<dbReference type="Gene3D" id="3.40.50.1460">
    <property type="match status" value="1"/>
</dbReference>
<dbReference type="SMART" id="SM00114">
    <property type="entry name" value="CARD"/>
    <property type="match status" value="1"/>
</dbReference>
<dbReference type="SUPFAM" id="SSF52129">
    <property type="entry name" value="Caspase-like"/>
    <property type="match status" value="1"/>
</dbReference>
<evidence type="ECO:0000313" key="8">
    <source>
        <dbReference type="Proteomes" id="UP000472271"/>
    </source>
</evidence>
<dbReference type="PROSITE" id="PS01122">
    <property type="entry name" value="CASPASE_CYS"/>
    <property type="match status" value="1"/>
</dbReference>
<keyword evidence="2" id="KW-0053">Apoptosis</keyword>
<dbReference type="CDD" id="cd00032">
    <property type="entry name" value="CASc"/>
    <property type="match status" value="1"/>
</dbReference>
<dbReference type="InterPro" id="IPR011600">
    <property type="entry name" value="Pept_C14_caspase"/>
</dbReference>
<dbReference type="InterPro" id="IPR029030">
    <property type="entry name" value="Caspase-like_dom_sf"/>
</dbReference>
<dbReference type="PANTHER" id="PTHR48169">
    <property type="entry name" value="DED DOMAIN-CONTAINING PROTEIN"/>
    <property type="match status" value="1"/>
</dbReference>
<dbReference type="PRINTS" id="PR00376">
    <property type="entry name" value="IL1BCENZYME"/>
</dbReference>
<evidence type="ECO:0000256" key="3">
    <source>
        <dbReference type="RuleBase" id="RU003971"/>
    </source>
</evidence>
<dbReference type="InterPro" id="IPR033139">
    <property type="entry name" value="Caspase_cys_AS"/>
</dbReference>
<dbReference type="InterPro" id="IPR011029">
    <property type="entry name" value="DEATH-like_dom_sf"/>
</dbReference>
<dbReference type="PROSITE" id="PS50207">
    <property type="entry name" value="CASPASE_P10"/>
    <property type="match status" value="1"/>
</dbReference>
<feature type="domain" description="Caspase family p20" evidence="5">
    <location>
        <begin position="130"/>
        <end position="219"/>
    </location>
</feature>
<dbReference type="AlphaFoldDB" id="A0A673ARG7"/>
<protein>
    <submittedName>
        <fullName evidence="7">Uncharacterized protein</fullName>
    </submittedName>
</protein>
<dbReference type="Ensembl" id="ENSSORT00005032998.1">
    <property type="protein sequence ID" value="ENSSORP00005032111.1"/>
    <property type="gene ID" value="ENSSORG00005015257.1"/>
</dbReference>
<evidence type="ECO:0000259" key="5">
    <source>
        <dbReference type="PROSITE" id="PS50208"/>
    </source>
</evidence>
<dbReference type="InterPro" id="IPR015917">
    <property type="entry name" value="Pept_C14A"/>
</dbReference>
<feature type="domain" description="CARD" evidence="6">
    <location>
        <begin position="1"/>
        <end position="78"/>
    </location>
</feature>
<dbReference type="GO" id="GO:0006915">
    <property type="term" value="P:apoptotic process"/>
    <property type="evidence" value="ECO:0007669"/>
    <property type="project" value="UniProtKB-KW"/>
</dbReference>
<evidence type="ECO:0000313" key="7">
    <source>
        <dbReference type="Ensembl" id="ENSSORP00005032111.1"/>
    </source>
</evidence>
<dbReference type="GO" id="GO:0005737">
    <property type="term" value="C:cytoplasm"/>
    <property type="evidence" value="ECO:0007669"/>
    <property type="project" value="UniProtKB-ARBA"/>
</dbReference>
<accession>A0A673ARG7</accession>
<dbReference type="Gene3D" id="1.10.533.10">
    <property type="entry name" value="Death Domain, Fas"/>
    <property type="match status" value="1"/>
</dbReference>
<dbReference type="InterPro" id="IPR001309">
    <property type="entry name" value="Pept_C14_p20"/>
</dbReference>
<dbReference type="GO" id="GO:0051604">
    <property type="term" value="P:protein maturation"/>
    <property type="evidence" value="ECO:0007669"/>
    <property type="project" value="UniProtKB-ARBA"/>
</dbReference>
<feature type="domain" description="Caspase family p10" evidence="4">
    <location>
        <begin position="258"/>
        <end position="345"/>
    </location>
</feature>
<dbReference type="SMART" id="SM00115">
    <property type="entry name" value="CASc"/>
    <property type="match status" value="1"/>
</dbReference>
<dbReference type="SUPFAM" id="SSF47986">
    <property type="entry name" value="DEATH domain"/>
    <property type="match status" value="1"/>
</dbReference>
<dbReference type="PANTHER" id="PTHR48169:SF7">
    <property type="entry name" value="CASPASE 10"/>
    <property type="match status" value="1"/>
</dbReference>
<organism evidence="7 8">
    <name type="scientific">Sphaeramia orbicularis</name>
    <name type="common">orbiculate cardinalfish</name>
    <dbReference type="NCBI Taxonomy" id="375764"/>
    <lineage>
        <taxon>Eukaryota</taxon>
        <taxon>Metazoa</taxon>
        <taxon>Chordata</taxon>
        <taxon>Craniata</taxon>
        <taxon>Vertebrata</taxon>
        <taxon>Euteleostomi</taxon>
        <taxon>Actinopterygii</taxon>
        <taxon>Neopterygii</taxon>
        <taxon>Teleostei</taxon>
        <taxon>Neoteleostei</taxon>
        <taxon>Acanthomorphata</taxon>
        <taxon>Gobiaria</taxon>
        <taxon>Kurtiformes</taxon>
        <taxon>Apogonoidei</taxon>
        <taxon>Apogonidae</taxon>
        <taxon>Apogoninae</taxon>
        <taxon>Sphaeramia</taxon>
    </lineage>
</organism>